<dbReference type="OrthoDB" id="2352542at2"/>
<feature type="domain" description="DUF4825" evidence="2">
    <location>
        <begin position="30"/>
        <end position="121"/>
    </location>
</feature>
<keyword evidence="1" id="KW-0732">Signal</keyword>
<protein>
    <recommendedName>
        <fullName evidence="2">DUF4825 domain-containing protein</fullName>
    </recommendedName>
</protein>
<dbReference type="BioCyc" id="JESP1508404:G14D9-10140-MONOMER"/>
<organism evidence="3 4">
    <name type="scientific">Jeotgalibacillus malaysiensis</name>
    <dbReference type="NCBI Taxonomy" id="1508404"/>
    <lineage>
        <taxon>Bacteria</taxon>
        <taxon>Bacillati</taxon>
        <taxon>Bacillota</taxon>
        <taxon>Bacilli</taxon>
        <taxon>Bacillales</taxon>
        <taxon>Caryophanaceae</taxon>
        <taxon>Jeotgalibacillus</taxon>
    </lineage>
</organism>
<feature type="chain" id="PRO_5039176960" description="DUF4825 domain-containing protein" evidence="1">
    <location>
        <begin position="23"/>
        <end position="161"/>
    </location>
</feature>
<dbReference type="PROSITE" id="PS51257">
    <property type="entry name" value="PROKAR_LIPOPROTEIN"/>
    <property type="match status" value="1"/>
</dbReference>
<keyword evidence="4" id="KW-1185">Reference proteome</keyword>
<dbReference type="EMBL" id="CP009416">
    <property type="protein sequence ID" value="AJD90225.1"/>
    <property type="molecule type" value="Genomic_DNA"/>
</dbReference>
<gene>
    <name evidence="3" type="ORF">JMA_09080</name>
</gene>
<evidence type="ECO:0000259" key="2">
    <source>
        <dbReference type="Pfam" id="PF16107"/>
    </source>
</evidence>
<accession>A0A0B5AIL4</accession>
<dbReference type="KEGG" id="jeo:JMA_09080"/>
<dbReference type="HOGENOM" id="CLU_129175_0_0_9"/>
<dbReference type="InterPro" id="IPR032250">
    <property type="entry name" value="DUF4825"/>
</dbReference>
<evidence type="ECO:0000313" key="4">
    <source>
        <dbReference type="Proteomes" id="UP000031449"/>
    </source>
</evidence>
<dbReference type="AlphaFoldDB" id="A0A0B5AIL4"/>
<name>A0A0B5AIL4_9BACL</name>
<dbReference type="Pfam" id="PF16107">
    <property type="entry name" value="DUF4825"/>
    <property type="match status" value="1"/>
</dbReference>
<feature type="signal peptide" evidence="1">
    <location>
        <begin position="1"/>
        <end position="22"/>
    </location>
</feature>
<dbReference type="Proteomes" id="UP000031449">
    <property type="component" value="Chromosome"/>
</dbReference>
<evidence type="ECO:0000313" key="3">
    <source>
        <dbReference type="EMBL" id="AJD90225.1"/>
    </source>
</evidence>
<reference evidence="3 4" key="1">
    <citation type="submission" date="2014-08" db="EMBL/GenBank/DDBJ databases">
        <title>Complete genome of a marine bacteria Jeotgalibacillus malaysiensis.</title>
        <authorList>
            <person name="Yaakop A.S."/>
            <person name="Chan K.-G."/>
            <person name="Goh K.M."/>
        </authorList>
    </citation>
    <scope>NUCLEOTIDE SEQUENCE [LARGE SCALE GENOMIC DNA]</scope>
    <source>
        <strain evidence="3 4">D5</strain>
    </source>
</reference>
<evidence type="ECO:0000256" key="1">
    <source>
        <dbReference type="SAM" id="SignalP"/>
    </source>
</evidence>
<sequence>MREKFKFLFIPLSIILFLSACNSNENDVDLFQHKGSYVGDNSAVVNSIVNLQGANHFSGLELQTKDEPYGITVNYDWTKSQLDEQETVLNNASYLFTLLQNVDWVSFHFDTEGEVNEYKITRENLQESYGIELNDIENEEDLTNLIQNSLEDEESLNQLLN</sequence>
<proteinExistence type="predicted"/>